<dbReference type="OrthoDB" id="1429358at2759"/>
<dbReference type="GO" id="GO:0003677">
    <property type="term" value="F:DNA binding"/>
    <property type="evidence" value="ECO:0007669"/>
    <property type="project" value="UniProtKB-KW"/>
</dbReference>
<dbReference type="GO" id="GO:0003700">
    <property type="term" value="F:DNA-binding transcription factor activity"/>
    <property type="evidence" value="ECO:0007669"/>
    <property type="project" value="InterPro"/>
</dbReference>
<organism evidence="9 10">
    <name type="scientific">Arachis duranensis</name>
    <name type="common">Wild peanut</name>
    <dbReference type="NCBI Taxonomy" id="130453"/>
    <lineage>
        <taxon>Eukaryota</taxon>
        <taxon>Viridiplantae</taxon>
        <taxon>Streptophyta</taxon>
        <taxon>Embryophyta</taxon>
        <taxon>Tracheophyta</taxon>
        <taxon>Spermatophyta</taxon>
        <taxon>Magnoliopsida</taxon>
        <taxon>eudicotyledons</taxon>
        <taxon>Gunneridae</taxon>
        <taxon>Pentapetalae</taxon>
        <taxon>rosids</taxon>
        <taxon>fabids</taxon>
        <taxon>Fabales</taxon>
        <taxon>Fabaceae</taxon>
        <taxon>Papilionoideae</taxon>
        <taxon>50 kb inversion clade</taxon>
        <taxon>dalbergioids sensu lato</taxon>
        <taxon>Dalbergieae</taxon>
        <taxon>Pterocarpus clade</taxon>
        <taxon>Arachis</taxon>
    </lineage>
</organism>
<evidence type="ECO:0000256" key="3">
    <source>
        <dbReference type="ARBA" id="ARBA00023125"/>
    </source>
</evidence>
<evidence type="ECO:0000313" key="9">
    <source>
        <dbReference type="Proteomes" id="UP000515211"/>
    </source>
</evidence>
<evidence type="ECO:0000256" key="1">
    <source>
        <dbReference type="ARBA" id="ARBA00004123"/>
    </source>
</evidence>
<dbReference type="PANTHER" id="PTHR46772:SF8">
    <property type="entry name" value="TRANSCRIPTION FACTOR BHLH95"/>
    <property type="match status" value="1"/>
</dbReference>
<dbReference type="GeneID" id="107469983"/>
<dbReference type="GO" id="GO:0009960">
    <property type="term" value="P:endosperm development"/>
    <property type="evidence" value="ECO:0007669"/>
    <property type="project" value="InterPro"/>
</dbReference>
<protein>
    <submittedName>
        <fullName evidence="10">Transcription factor bHLH95</fullName>
    </submittedName>
</protein>
<name>A0A6P4BRZ5_ARADU</name>
<dbReference type="Pfam" id="PF00010">
    <property type="entry name" value="HLH"/>
    <property type="match status" value="1"/>
</dbReference>
<dbReference type="PROSITE" id="PS50888">
    <property type="entry name" value="BHLH"/>
    <property type="match status" value="1"/>
</dbReference>
<reference evidence="10" key="2">
    <citation type="submission" date="2025-08" db="UniProtKB">
        <authorList>
            <consortium name="RefSeq"/>
        </authorList>
    </citation>
    <scope>IDENTIFICATION</scope>
    <source>
        <tissue evidence="10">Whole plant</tissue>
    </source>
</reference>
<dbReference type="Proteomes" id="UP000515211">
    <property type="component" value="Chromosome 10"/>
</dbReference>
<dbReference type="AlphaFoldDB" id="A0A6P4BRZ5"/>
<keyword evidence="4" id="KW-0804">Transcription</keyword>
<dbReference type="SMART" id="SM00353">
    <property type="entry name" value="HLH"/>
    <property type="match status" value="1"/>
</dbReference>
<evidence type="ECO:0000313" key="10">
    <source>
        <dbReference type="RefSeq" id="XP_015944861.1"/>
    </source>
</evidence>
<feature type="domain" description="BHLH" evidence="8">
    <location>
        <begin position="92"/>
        <end position="142"/>
    </location>
</feature>
<sequence length="311" mass="35383">MAMSVENQDPNDIGFFWDNQPWDVSNFDNLGQRETKENLHIEMPPLPPAPINHLTQGEIEKKNEEFTTPVTNNKKRRRADEDGKRPMKNDGNDHDLHIWTERERRKKMRDMFANLHAMLPQLPPKADKSSIVDEAVRHIKTLQQTVENLEKKKRQRIQSLSVSVSPIVCESAVTDPQWNPYDSSSLSRDNNALTITGTQHASNPSFVSAAVANNSPFFKTWASQNVVLNMCGEEAQFSICAEKKPSLFTTIAFVLQKHKVDVISASILCNHNVNRYMVLTHASRALLQFADANTVEETFKRAAEEIMMWLG</sequence>
<dbReference type="Gene3D" id="4.10.280.10">
    <property type="entry name" value="Helix-loop-helix DNA-binding domain"/>
    <property type="match status" value="1"/>
</dbReference>
<dbReference type="InterPro" id="IPR011598">
    <property type="entry name" value="bHLH_dom"/>
</dbReference>
<dbReference type="GO" id="GO:0005634">
    <property type="term" value="C:nucleus"/>
    <property type="evidence" value="ECO:0007669"/>
    <property type="project" value="UniProtKB-SubCell"/>
</dbReference>
<keyword evidence="6" id="KW-0175">Coiled coil</keyword>
<evidence type="ECO:0000256" key="4">
    <source>
        <dbReference type="ARBA" id="ARBA00023163"/>
    </source>
</evidence>
<keyword evidence="2" id="KW-0805">Transcription regulation</keyword>
<keyword evidence="9" id="KW-1185">Reference proteome</keyword>
<feature type="coiled-coil region" evidence="6">
    <location>
        <begin position="132"/>
        <end position="159"/>
    </location>
</feature>
<evidence type="ECO:0000256" key="2">
    <source>
        <dbReference type="ARBA" id="ARBA00023015"/>
    </source>
</evidence>
<comment type="subcellular location">
    <subcellularLocation>
        <location evidence="1">Nucleus</location>
    </subcellularLocation>
</comment>
<evidence type="ECO:0000256" key="5">
    <source>
        <dbReference type="ARBA" id="ARBA00023242"/>
    </source>
</evidence>
<evidence type="ECO:0000256" key="6">
    <source>
        <dbReference type="SAM" id="Coils"/>
    </source>
</evidence>
<dbReference type="KEGG" id="adu:107469983"/>
<feature type="region of interest" description="Disordered" evidence="7">
    <location>
        <begin position="58"/>
        <end position="94"/>
    </location>
</feature>
<feature type="compositionally biased region" description="Basic and acidic residues" evidence="7">
    <location>
        <begin position="78"/>
        <end position="94"/>
    </location>
</feature>
<keyword evidence="5" id="KW-0539">Nucleus</keyword>
<accession>A0A6P4BRZ5</accession>
<proteinExistence type="predicted"/>
<dbReference type="CDD" id="cd11393">
    <property type="entry name" value="bHLH_AtbHLH_like"/>
    <property type="match status" value="1"/>
</dbReference>
<dbReference type="SUPFAM" id="SSF47459">
    <property type="entry name" value="HLH, helix-loop-helix DNA-binding domain"/>
    <property type="match status" value="1"/>
</dbReference>
<dbReference type="InterPro" id="IPR044278">
    <property type="entry name" value="BHLH95-like"/>
</dbReference>
<dbReference type="PANTHER" id="PTHR46772">
    <property type="entry name" value="BHLH DOMAIN-CONTAINING PROTEIN"/>
    <property type="match status" value="1"/>
</dbReference>
<evidence type="ECO:0000259" key="8">
    <source>
        <dbReference type="PROSITE" id="PS50888"/>
    </source>
</evidence>
<reference evidence="9" key="1">
    <citation type="journal article" date="2016" name="Nat. Genet.">
        <title>The genome sequences of Arachis duranensis and Arachis ipaensis, the diploid ancestors of cultivated peanut.</title>
        <authorList>
            <person name="Bertioli D.J."/>
            <person name="Cannon S.B."/>
            <person name="Froenicke L."/>
            <person name="Huang G."/>
            <person name="Farmer A.D."/>
            <person name="Cannon E.K."/>
            <person name="Liu X."/>
            <person name="Gao D."/>
            <person name="Clevenger J."/>
            <person name="Dash S."/>
            <person name="Ren L."/>
            <person name="Moretzsohn M.C."/>
            <person name="Shirasawa K."/>
            <person name="Huang W."/>
            <person name="Vidigal B."/>
            <person name="Abernathy B."/>
            <person name="Chu Y."/>
            <person name="Niederhuth C.E."/>
            <person name="Umale P."/>
            <person name="Araujo A.C."/>
            <person name="Kozik A."/>
            <person name="Kim K.D."/>
            <person name="Burow M.D."/>
            <person name="Varshney R.K."/>
            <person name="Wang X."/>
            <person name="Zhang X."/>
            <person name="Barkley N."/>
            <person name="Guimaraes P.M."/>
            <person name="Isobe S."/>
            <person name="Guo B."/>
            <person name="Liao B."/>
            <person name="Stalker H.T."/>
            <person name="Schmitz R.J."/>
            <person name="Scheffler B.E."/>
            <person name="Leal-Bertioli S.C."/>
            <person name="Xun X."/>
            <person name="Jackson S.A."/>
            <person name="Michelmore R."/>
            <person name="Ozias-Akins P."/>
        </authorList>
    </citation>
    <scope>NUCLEOTIDE SEQUENCE [LARGE SCALE GENOMIC DNA]</scope>
    <source>
        <strain evidence="9">cv. V14167</strain>
    </source>
</reference>
<keyword evidence="3" id="KW-0238">DNA-binding</keyword>
<gene>
    <name evidence="10" type="primary">LOC107469983</name>
</gene>
<evidence type="ECO:0000256" key="7">
    <source>
        <dbReference type="SAM" id="MobiDB-lite"/>
    </source>
</evidence>
<dbReference type="GO" id="GO:0046983">
    <property type="term" value="F:protein dimerization activity"/>
    <property type="evidence" value="ECO:0007669"/>
    <property type="project" value="InterPro"/>
</dbReference>
<dbReference type="RefSeq" id="XP_015944861.1">
    <property type="nucleotide sequence ID" value="XM_016089375.3"/>
</dbReference>
<dbReference type="InterPro" id="IPR036638">
    <property type="entry name" value="HLH_DNA-bd_sf"/>
</dbReference>
<dbReference type="InterPro" id="IPR045239">
    <property type="entry name" value="bHLH95_bHLH"/>
</dbReference>